<evidence type="ECO:0000313" key="3">
    <source>
        <dbReference type="Proteomes" id="UP000295510"/>
    </source>
</evidence>
<gene>
    <name evidence="2" type="ORF">DFR43_1248</name>
</gene>
<dbReference type="EMBL" id="SNYL01000024">
    <property type="protein sequence ID" value="TDQ37763.1"/>
    <property type="molecule type" value="Genomic_DNA"/>
</dbReference>
<feature type="signal peptide" evidence="1">
    <location>
        <begin position="1"/>
        <end position="30"/>
    </location>
</feature>
<keyword evidence="3" id="KW-1185">Reference proteome</keyword>
<accession>A0A4R6TZH7</accession>
<reference evidence="2 3" key="1">
    <citation type="submission" date="2019-03" db="EMBL/GenBank/DDBJ databases">
        <title>Genomic Encyclopedia of Type Strains, Phase IV (KMG-IV): sequencing the most valuable type-strain genomes for metagenomic binning, comparative biology and taxonomic classification.</title>
        <authorList>
            <person name="Goeker M."/>
        </authorList>
    </citation>
    <scope>NUCLEOTIDE SEQUENCE [LARGE SCALE GENOMIC DNA]</scope>
    <source>
        <strain evidence="2 3">DSM 19605</strain>
    </source>
</reference>
<dbReference type="PANTHER" id="PTHR43019">
    <property type="entry name" value="SERINE ENDOPROTEASE DEGS"/>
    <property type="match status" value="1"/>
</dbReference>
<dbReference type="InterPro" id="IPR001940">
    <property type="entry name" value="Peptidase_S1C"/>
</dbReference>
<name>A0A4R6TZH7_9BURK</name>
<dbReference type="GO" id="GO:0004252">
    <property type="term" value="F:serine-type endopeptidase activity"/>
    <property type="evidence" value="ECO:0007669"/>
    <property type="project" value="InterPro"/>
</dbReference>
<protein>
    <submittedName>
        <fullName evidence="2">Serine protease Do</fullName>
    </submittedName>
</protein>
<evidence type="ECO:0000313" key="2">
    <source>
        <dbReference type="EMBL" id="TDQ37763.1"/>
    </source>
</evidence>
<keyword evidence="1" id="KW-0732">Signal</keyword>
<sequence>MGSVKAWRQAALAAYIAAGAALSAAGYTLASTQANVNAIASAQQRLSDAGWRDHLAGDHEASARRAAGEGLALDKRPCPAPDWPAVAGRVMPSVVMVAVIEQAKGDGSSNRAWLVPGVQTNLATAILTRYRAWQAGWAQADSEREWVTMGAGFLIGDGRQVATAGHVLSGTEAVRVKLASGEWRPARVAGVNPSLDVALLRIEGEPGRPVTPAPAMPRQGQAIAAVGAPNGWGFSLSAGIVSRYGEASGMFQTQPMMQIDAPVTGGNSGGPVFNTRGEAVGMVSFGKGAFNQAVPIGQVLEVAGKIERRAAIISPCQAKANGEACG</sequence>
<dbReference type="AlphaFoldDB" id="A0A4R6TZH7"/>
<dbReference type="InterPro" id="IPR009003">
    <property type="entry name" value="Peptidase_S1_PA"/>
</dbReference>
<dbReference type="PRINTS" id="PR00834">
    <property type="entry name" value="PROTEASES2C"/>
</dbReference>
<evidence type="ECO:0000256" key="1">
    <source>
        <dbReference type="SAM" id="SignalP"/>
    </source>
</evidence>
<dbReference type="PANTHER" id="PTHR43019:SF23">
    <property type="entry name" value="PROTEASE DO-LIKE 5, CHLOROPLASTIC"/>
    <property type="match status" value="1"/>
</dbReference>
<dbReference type="InterPro" id="IPR043504">
    <property type="entry name" value="Peptidase_S1_PA_chymotrypsin"/>
</dbReference>
<dbReference type="Proteomes" id="UP000295510">
    <property type="component" value="Unassembled WGS sequence"/>
</dbReference>
<organism evidence="2 3">
    <name type="scientific">Tepidicella xavieri</name>
    <dbReference type="NCBI Taxonomy" id="360241"/>
    <lineage>
        <taxon>Bacteria</taxon>
        <taxon>Pseudomonadati</taxon>
        <taxon>Pseudomonadota</taxon>
        <taxon>Betaproteobacteria</taxon>
        <taxon>Burkholderiales</taxon>
        <taxon>Tepidicella</taxon>
    </lineage>
</organism>
<dbReference type="OrthoDB" id="9151079at2"/>
<keyword evidence="2" id="KW-0645">Protease</keyword>
<dbReference type="GO" id="GO:0006508">
    <property type="term" value="P:proteolysis"/>
    <property type="evidence" value="ECO:0007669"/>
    <property type="project" value="UniProtKB-KW"/>
</dbReference>
<feature type="chain" id="PRO_5020516166" evidence="1">
    <location>
        <begin position="31"/>
        <end position="326"/>
    </location>
</feature>
<comment type="caution">
    <text evidence="2">The sequence shown here is derived from an EMBL/GenBank/DDBJ whole genome shotgun (WGS) entry which is preliminary data.</text>
</comment>
<proteinExistence type="predicted"/>
<dbReference type="Pfam" id="PF13365">
    <property type="entry name" value="Trypsin_2"/>
    <property type="match status" value="1"/>
</dbReference>
<dbReference type="Gene3D" id="2.40.10.10">
    <property type="entry name" value="Trypsin-like serine proteases"/>
    <property type="match status" value="2"/>
</dbReference>
<dbReference type="SUPFAM" id="SSF50494">
    <property type="entry name" value="Trypsin-like serine proteases"/>
    <property type="match status" value="1"/>
</dbReference>
<dbReference type="RefSeq" id="WP_133599469.1">
    <property type="nucleotide sequence ID" value="NZ_SNYL01000024.1"/>
</dbReference>
<keyword evidence="2" id="KW-0378">Hydrolase</keyword>